<comment type="caution">
    <text evidence="5">The sequence shown here is derived from an EMBL/GenBank/DDBJ whole genome shotgun (WGS) entry which is preliminary data.</text>
</comment>
<dbReference type="SMART" id="SM00220">
    <property type="entry name" value="S_TKc"/>
    <property type="match status" value="1"/>
</dbReference>
<dbReference type="PROSITE" id="PS50011">
    <property type="entry name" value="PROTEIN_KINASE_DOM"/>
    <property type="match status" value="1"/>
</dbReference>
<dbReference type="InterPro" id="IPR003018">
    <property type="entry name" value="GAF"/>
</dbReference>
<dbReference type="InterPro" id="IPR029016">
    <property type="entry name" value="GAF-like_dom_sf"/>
</dbReference>
<dbReference type="Pfam" id="PF00990">
    <property type="entry name" value="GGDEF"/>
    <property type="match status" value="1"/>
</dbReference>
<protein>
    <submittedName>
        <fullName evidence="5">Diguanylate cyclase</fullName>
        <ecNumber evidence="5">2.7.7.65</ecNumber>
    </submittedName>
</protein>
<evidence type="ECO:0000259" key="4">
    <source>
        <dbReference type="PROSITE" id="PS50887"/>
    </source>
</evidence>
<dbReference type="Proteomes" id="UP001197247">
    <property type="component" value="Unassembled WGS sequence"/>
</dbReference>
<keyword evidence="6" id="KW-1185">Reference proteome</keyword>
<dbReference type="PANTHER" id="PTHR45138">
    <property type="entry name" value="REGULATORY COMPONENTS OF SENSORY TRANSDUCTION SYSTEM"/>
    <property type="match status" value="1"/>
</dbReference>
<feature type="domain" description="Protein kinase" evidence="3">
    <location>
        <begin position="38"/>
        <end position="302"/>
    </location>
</feature>
<accession>A0ABS5TL68</accession>
<dbReference type="InterPro" id="IPR000160">
    <property type="entry name" value="GGDEF_dom"/>
</dbReference>
<dbReference type="Gene3D" id="3.30.200.20">
    <property type="entry name" value="Phosphorylase Kinase, domain 1"/>
    <property type="match status" value="1"/>
</dbReference>
<evidence type="ECO:0000313" key="6">
    <source>
        <dbReference type="Proteomes" id="UP001197247"/>
    </source>
</evidence>
<dbReference type="CDD" id="cd14014">
    <property type="entry name" value="STKc_PknB_like"/>
    <property type="match status" value="1"/>
</dbReference>
<dbReference type="NCBIfam" id="TIGR00254">
    <property type="entry name" value="GGDEF"/>
    <property type="match status" value="1"/>
</dbReference>
<comment type="subcellular location">
    <subcellularLocation>
        <location evidence="1">Membrane</location>
        <topology evidence="1">Single-pass membrane protein</topology>
    </subcellularLocation>
</comment>
<proteinExistence type="predicted"/>
<evidence type="ECO:0000313" key="5">
    <source>
        <dbReference type="EMBL" id="MBT0771841.1"/>
    </source>
</evidence>
<evidence type="ECO:0000256" key="2">
    <source>
        <dbReference type="SAM" id="MobiDB-lite"/>
    </source>
</evidence>
<keyword evidence="5" id="KW-0808">Transferase</keyword>
<reference evidence="5 6" key="1">
    <citation type="submission" date="2021-05" db="EMBL/GenBank/DDBJ databases">
        <title>Kineosporia and Streptomyces sp. nov. two new marine actinobacteria isolated from Coral.</title>
        <authorList>
            <person name="Buangrab K."/>
            <person name="Sutthacheep M."/>
            <person name="Yeemin T."/>
            <person name="Harunari E."/>
            <person name="Igarashi Y."/>
            <person name="Kanchanasin P."/>
            <person name="Tanasupawat S."/>
            <person name="Phongsopitanun W."/>
        </authorList>
    </citation>
    <scope>NUCLEOTIDE SEQUENCE [LARGE SCALE GENOMIC DNA]</scope>
    <source>
        <strain evidence="5 6">J2-2</strain>
    </source>
</reference>
<feature type="domain" description="GGDEF" evidence="4">
    <location>
        <begin position="1703"/>
        <end position="1834"/>
    </location>
</feature>
<dbReference type="SUPFAM" id="SSF52540">
    <property type="entry name" value="P-loop containing nucleoside triphosphate hydrolases"/>
    <property type="match status" value="1"/>
</dbReference>
<dbReference type="RefSeq" id="WP_214158211.1">
    <property type="nucleotide sequence ID" value="NZ_JAHBAY010000010.1"/>
</dbReference>
<dbReference type="SMART" id="SM00065">
    <property type="entry name" value="GAF"/>
    <property type="match status" value="2"/>
</dbReference>
<dbReference type="InterPro" id="IPR008271">
    <property type="entry name" value="Ser/Thr_kinase_AS"/>
</dbReference>
<dbReference type="Gene3D" id="1.10.510.10">
    <property type="entry name" value="Transferase(Phosphotransferase) domain 1"/>
    <property type="match status" value="1"/>
</dbReference>
<feature type="region of interest" description="Disordered" evidence="2">
    <location>
        <begin position="1"/>
        <end position="31"/>
    </location>
</feature>
<dbReference type="Gene3D" id="3.30.450.40">
    <property type="match status" value="2"/>
</dbReference>
<evidence type="ECO:0000256" key="1">
    <source>
        <dbReference type="ARBA" id="ARBA00004167"/>
    </source>
</evidence>
<dbReference type="Pfam" id="PF00069">
    <property type="entry name" value="Pkinase"/>
    <property type="match status" value="1"/>
</dbReference>
<dbReference type="PROSITE" id="PS00108">
    <property type="entry name" value="PROTEIN_KINASE_ST"/>
    <property type="match status" value="1"/>
</dbReference>
<dbReference type="SMART" id="SM00267">
    <property type="entry name" value="GGDEF"/>
    <property type="match status" value="1"/>
</dbReference>
<feature type="region of interest" description="Disordered" evidence="2">
    <location>
        <begin position="450"/>
        <end position="472"/>
    </location>
</feature>
<dbReference type="InterPro" id="IPR041664">
    <property type="entry name" value="AAA_16"/>
</dbReference>
<dbReference type="SUPFAM" id="SSF55073">
    <property type="entry name" value="Nucleotide cyclase"/>
    <property type="match status" value="1"/>
</dbReference>
<organism evidence="5 6">
    <name type="scientific">Kineosporia corallincola</name>
    <dbReference type="NCBI Taxonomy" id="2835133"/>
    <lineage>
        <taxon>Bacteria</taxon>
        <taxon>Bacillati</taxon>
        <taxon>Actinomycetota</taxon>
        <taxon>Actinomycetes</taxon>
        <taxon>Kineosporiales</taxon>
        <taxon>Kineosporiaceae</taxon>
        <taxon>Kineosporia</taxon>
    </lineage>
</organism>
<dbReference type="InterPro" id="IPR029787">
    <property type="entry name" value="Nucleotide_cyclase"/>
</dbReference>
<sequence>MTSSRQVSPPPRAGATTRVPQTRESRDGRARQGMLAGFEIVEQLGNGADSTVFKVRRPQDANQPRRAEYALKILDKPLADSHEAEVAFRREAALLAGVNHPGLLRVYEVGALDRRPYLVMDLVQGRALSDVLESGALATDKVVALTLDIVEPLSAVHDKGLVHRDLKPANVIIMANGEARLIDFGLTARDDEDGDGAPAMVGTLAYAAPEQGGTLKRPVDNRSDLYSLGVIMFQALAGVLPFRSSDTGELLRMHAVTPAPDLTELVPSIQPALAEIVATLLAKDPDDRYQSGRDLAADLRALAGMPRSPGDARSGSAEAPLFGRNAEISILSGRWNEVRNGRSGVALVHGGGGTGKTRLVTELLQRVRESGSTVLQAGCVPDSPVPFAPVRDAVLNHLQEIARMPVGDRWRRRAKIRAASAGWSPSMLGRIAPGLEAILNGSDTLKGKDNLTSRSGVVGRRESGPAQTEPEPVNESQFAVAIAGFLSALARECGDLLLFLDDVQWLDEGSRQVVAHLAGQFSESGGGRVLILAASRDEVEHAAGLGAFYHAAGMALDVEVPVMELDEEAIGEQIRSLIPGLDAGSRLVEILARRSNGNPFVAGEYLRAVIDAGLLQPSWGSWQLDEEGLDRLELPQDAVGLVLTRLQNLAPGTYELLVTAAAIGTEFHAEVLAPLLGLTDEEVLPALSEAVGQRLIDPRDGGSYVFLHDRVRQALQNQLDEDELAAMHLRIAQSMEQSMEHGAASGATGATTRPEYAYAIAHHYMQCDPDSDERLEKIFDAAWRAGRLALENHAPNEAINFLEFAAGLRAQPPGSFLIELAHALKQNGRLEAARNRTEQALRGETDPVRRAGMYSLLADLHRDDWDNAASLAAVASGLGELGLALPASRPLLLVSSWLRLLLARLRGGPAAPADTATDTSTDTSADARAQAELVRERLLVTIQLHSTASFVALFAQDRPLALAHALRARAWAVRLGPGPGNVLAQAHYGMVAAFRGRRRAALRAFRAMDADPVSELPTQRAANSYLRGLAAYGGNLDDGVRWMRDTEADGPWTELAHELDAIAVFSIRACMAGRTAEAQHWLDRGRNRQTGRNVDATPFVGAAPMTLSLLGRFPEAGTELRQIRQTCERVPTLDLLRQMATLFQLTEQRDFGSVFDTVAGEVEAAYPEPERVFRAHHPMFYLIGVGRLAQLRAAVTDAERQARTIAARHAVERAGRHPGPPELEALAALLRADLEVAVGRPGSALALLNGIGLYLTPDAPTVSFEVARIRARALAALGTPEARRQAQHAYAIAVGEGWPHRAQAVGTEFALGTDWLGSAAGGTVGKSSGTTYSAGHERQRLAALQTVSAAAAKVLDPRVLARIALDETIKLLSADRAYLFLVPEDDEEASLSGGLERYLGRDADGRDIAELTGYSTTLVDRVRQTGQVQVFTGTEEGAVLGTRSVVTHGLRSVLAAPMKVDGRMTGVVYLDSQVAKGIFTTGDGDILSALTNHIATSMETARVAQLQITAANADRERVVANNLRDALREMAEKLDDPDQVLRELLAATGPVLGADGAWLLNVADGVYSLRGAGDAEPEQVAEDAKLRGLLALQQPRVGNPDLVPAGLATHLAGATSWIAVPMRSRRADLGVLLVRSTGNGALSENITTAAVLAAQGMSAYDNSTLFQQVQNLAVVDELTGVPNRRRFFEVGARDLAGARRHGRRLTALMIDIDHFKRVNDTYGHPTGDDVIKTVAERFREQIRKTDVLGRYGGEEFAVLLQDAGEDNTLPERLRACIAEEPVMTRTGPLDITVSVGMTYLTEEDSTVEALLARADQGLYKAKEGGRNRVCLQAELE</sequence>
<dbReference type="SUPFAM" id="SSF55781">
    <property type="entry name" value="GAF domain-like"/>
    <property type="match status" value="2"/>
</dbReference>
<evidence type="ECO:0000259" key="3">
    <source>
        <dbReference type="PROSITE" id="PS50011"/>
    </source>
</evidence>
<dbReference type="InterPro" id="IPR050469">
    <property type="entry name" value="Diguanylate_Cyclase"/>
</dbReference>
<dbReference type="EC" id="2.7.7.65" evidence="5"/>
<dbReference type="InterPro" id="IPR043128">
    <property type="entry name" value="Rev_trsase/Diguanyl_cyclase"/>
</dbReference>
<dbReference type="CDD" id="cd01949">
    <property type="entry name" value="GGDEF"/>
    <property type="match status" value="1"/>
</dbReference>
<dbReference type="Pfam" id="PF01590">
    <property type="entry name" value="GAF"/>
    <property type="match status" value="1"/>
</dbReference>
<dbReference type="GO" id="GO:0052621">
    <property type="term" value="F:diguanylate cyclase activity"/>
    <property type="evidence" value="ECO:0007669"/>
    <property type="project" value="UniProtKB-EC"/>
</dbReference>
<dbReference type="EMBL" id="JAHBAY010000010">
    <property type="protein sequence ID" value="MBT0771841.1"/>
    <property type="molecule type" value="Genomic_DNA"/>
</dbReference>
<dbReference type="Gene3D" id="3.30.70.270">
    <property type="match status" value="1"/>
</dbReference>
<dbReference type="InterPro" id="IPR027417">
    <property type="entry name" value="P-loop_NTPase"/>
</dbReference>
<feature type="compositionally biased region" description="Basic and acidic residues" evidence="2">
    <location>
        <begin position="21"/>
        <end position="30"/>
    </location>
</feature>
<dbReference type="InterPro" id="IPR011009">
    <property type="entry name" value="Kinase-like_dom_sf"/>
</dbReference>
<gene>
    <name evidence="5" type="ORF">KIH74_23065</name>
</gene>
<dbReference type="SUPFAM" id="SSF56112">
    <property type="entry name" value="Protein kinase-like (PK-like)"/>
    <property type="match status" value="1"/>
</dbReference>
<name>A0ABS5TL68_9ACTN</name>
<dbReference type="Pfam" id="PF13191">
    <property type="entry name" value="AAA_16"/>
    <property type="match status" value="1"/>
</dbReference>
<dbReference type="PANTHER" id="PTHR45138:SF9">
    <property type="entry name" value="DIGUANYLATE CYCLASE DGCM-RELATED"/>
    <property type="match status" value="1"/>
</dbReference>
<keyword evidence="5" id="KW-0548">Nucleotidyltransferase</keyword>
<dbReference type="InterPro" id="IPR000719">
    <property type="entry name" value="Prot_kinase_dom"/>
</dbReference>
<dbReference type="PROSITE" id="PS50887">
    <property type="entry name" value="GGDEF"/>
    <property type="match status" value="1"/>
</dbReference>